<sequence>MGILKVARKVLLIPLWFIISIIGAGVKLLVHMVAIAKKILGLGILALFIGTVICYHDWIQAAFLACMGGVLIFILFAGEFIDTVIDLLREKICTLILG</sequence>
<comment type="caution">
    <text evidence="2">The sequence shown here is derived from an EMBL/GenBank/DDBJ whole genome shotgun (WGS) entry which is preliminary data.</text>
</comment>
<evidence type="ECO:0000313" key="3">
    <source>
        <dbReference type="Proteomes" id="UP000234840"/>
    </source>
</evidence>
<name>A0A2N5PXX4_MEDGN</name>
<proteinExistence type="predicted"/>
<keyword evidence="1" id="KW-1133">Transmembrane helix</keyword>
<feature type="transmembrane region" description="Helical" evidence="1">
    <location>
        <begin position="62"/>
        <end position="81"/>
    </location>
</feature>
<dbReference type="RefSeq" id="WP_101882728.1">
    <property type="nucleotide sequence ID" value="NZ_NIHW01000031.1"/>
</dbReference>
<feature type="transmembrane region" description="Helical" evidence="1">
    <location>
        <begin position="39"/>
        <end position="55"/>
    </location>
</feature>
<evidence type="ECO:0000256" key="1">
    <source>
        <dbReference type="SAM" id="Phobius"/>
    </source>
</evidence>
<feature type="transmembrane region" description="Helical" evidence="1">
    <location>
        <begin position="12"/>
        <end position="33"/>
    </location>
</feature>
<keyword evidence="1" id="KW-0812">Transmembrane</keyword>
<dbReference type="AlphaFoldDB" id="A0A2N5PXX4"/>
<gene>
    <name evidence="2" type="ORF">CDL20_11500</name>
</gene>
<dbReference type="Proteomes" id="UP000234840">
    <property type="component" value="Unassembled WGS sequence"/>
</dbReference>
<organism evidence="2 3">
    <name type="scientific">Mediterraneibacter gnavus</name>
    <name type="common">Ruminococcus gnavus</name>
    <dbReference type="NCBI Taxonomy" id="33038"/>
    <lineage>
        <taxon>Bacteria</taxon>
        <taxon>Bacillati</taxon>
        <taxon>Bacillota</taxon>
        <taxon>Clostridia</taxon>
        <taxon>Lachnospirales</taxon>
        <taxon>Lachnospiraceae</taxon>
        <taxon>Mediterraneibacter</taxon>
    </lineage>
</organism>
<accession>A0A2N5PXX4</accession>
<reference evidence="2 3" key="1">
    <citation type="journal article" date="2017" name="Genome Med.">
        <title>A novel Ruminococcus gnavus clade enriched in inflammatory bowel disease patients.</title>
        <authorList>
            <person name="Hall A.B."/>
            <person name="Yassour M."/>
            <person name="Sauk J."/>
            <person name="Garner A."/>
            <person name="Jiang X."/>
            <person name="Arthur T."/>
            <person name="Lagoudas G.K."/>
            <person name="Vatanen T."/>
            <person name="Fornelos N."/>
            <person name="Wilson R."/>
            <person name="Bertha M."/>
            <person name="Cohen M."/>
            <person name="Garber J."/>
            <person name="Khalili H."/>
            <person name="Gevers D."/>
            <person name="Ananthakrishnan A.N."/>
            <person name="Kugathasan S."/>
            <person name="Lander E.S."/>
            <person name="Blainey P."/>
            <person name="Vlamakis H."/>
            <person name="Xavier R.J."/>
            <person name="Huttenhower C."/>
        </authorList>
    </citation>
    <scope>NUCLEOTIDE SEQUENCE [LARGE SCALE GENOMIC DNA]</scope>
    <source>
        <strain evidence="2 3">RJX1128</strain>
    </source>
</reference>
<evidence type="ECO:0000313" key="2">
    <source>
        <dbReference type="EMBL" id="PLT84518.1"/>
    </source>
</evidence>
<protein>
    <submittedName>
        <fullName evidence="2">Uncharacterized protein</fullName>
    </submittedName>
</protein>
<dbReference type="EMBL" id="NIHW01000031">
    <property type="protein sequence ID" value="PLT84518.1"/>
    <property type="molecule type" value="Genomic_DNA"/>
</dbReference>
<keyword evidence="1" id="KW-0472">Membrane</keyword>